<evidence type="ECO:0000256" key="7">
    <source>
        <dbReference type="ARBA" id="ARBA00022840"/>
    </source>
</evidence>
<dbReference type="EC" id="2.7.11.1" evidence="1"/>
<evidence type="ECO:0000256" key="5">
    <source>
        <dbReference type="ARBA" id="ARBA00022741"/>
    </source>
</evidence>
<dbReference type="InterPro" id="IPR032171">
    <property type="entry name" value="COR-A"/>
</dbReference>
<dbReference type="Gene3D" id="3.40.50.300">
    <property type="entry name" value="P-loop containing nucleotide triphosphate hydrolases"/>
    <property type="match status" value="2"/>
</dbReference>
<gene>
    <name evidence="11" type="ORF">ASTO00021_LOCUS8391</name>
</gene>
<dbReference type="InterPro" id="IPR032675">
    <property type="entry name" value="LRR_dom_sf"/>
</dbReference>
<dbReference type="SMART" id="SM00368">
    <property type="entry name" value="LRR_RI"/>
    <property type="match status" value="4"/>
</dbReference>
<evidence type="ECO:0000256" key="9">
    <source>
        <dbReference type="ARBA" id="ARBA00048679"/>
    </source>
</evidence>
<dbReference type="GO" id="GO:0005524">
    <property type="term" value="F:ATP binding"/>
    <property type="evidence" value="ECO:0007669"/>
    <property type="project" value="UniProtKB-KW"/>
</dbReference>
<evidence type="ECO:0000256" key="6">
    <source>
        <dbReference type="ARBA" id="ARBA00022777"/>
    </source>
</evidence>
<protein>
    <recommendedName>
        <fullName evidence="1">non-specific serine/threonine protein kinase</fullName>
        <ecNumber evidence="1">2.7.11.1</ecNumber>
    </recommendedName>
</protein>
<dbReference type="PROSITE" id="PS51424">
    <property type="entry name" value="ROC"/>
    <property type="match status" value="1"/>
</dbReference>
<keyword evidence="5" id="KW-0547">Nucleotide-binding</keyword>
<sequence>MDLESFMDFPPLGNHWELRGMESFNLNFGLLVQLLKTNNSPAAVTVAMTPFDEEHFIAFAEALKHNTTLYELHCRNVLLSPPFFQLSDALKLNTTLVALTINESNIQDIGAKFIAEALKRNQTLLNLTLNTNNICREGAKHLADALTTNSTLTELILRFNQIDNMGAKFVADALKVNNTLATLDLQHNNITEHGLKFLASALESNTSLVRVDVWTTDVEILNQIQQKTEGNKQQKQRLFLETLDSDSKASWNRSRLMFIGQGRAGKSATVRSLLGQPFSEESDSTIGADVSETIATNSIWKKTREPEDFASPFAARIMLEKMAKEKALVKRNNTHPFRSTVVSKIKRTLSRKASRKSFRNEHRDLERTVVNEGENNEKNNNVVNPEIVKEFHDAYFVAAKHDKRSIALSLWDFGGQSVFYSMHHIFMIKSGIYVLVFDMRELLNKQDEALSYISFWLRSIRLHASAAPLVMVGTFLNEISGSDALQTINEILVRHTKTLANHQLVHNDEEDLLFFPVDNKDGLGANGLRKHIEELARKDESVFDQISVRWMSLLDMIISKRNSDSYITFSMVKGLAAKVGLQGSVELDAAMKLFHERGLLIHITATDVLKDIVIIKPQWLIDMLCKVIRDETLHMFDKSEFKKVGLEKDLKLMFSKALASRDLLEYIWKNEKKQVDFFIELMKRTMLLSEYTFQGESKYLIPSLLHDHYSYEELHGEKINGLSCLFDFSESFLPNGVFQRLICLCVASSSRYEQQKNSVRTEPKLFQNFGVIEFQPNCVIRLLEDQRLQRITLYVDNNKKASKCYKVIQSMLRKLNADVMGSGLNWDAKFEDPVSGDYLSHAKAQAAKLSPWFDLARDNEDIPDSLSSAHENVDLAMFLENL</sequence>
<feature type="domain" description="Roc" evidence="10">
    <location>
        <begin position="247"/>
        <end position="539"/>
    </location>
</feature>
<keyword evidence="6" id="KW-0418">Kinase</keyword>
<dbReference type="InterPro" id="IPR027417">
    <property type="entry name" value="P-loop_NTPase"/>
</dbReference>
<dbReference type="PROSITE" id="PS51450">
    <property type="entry name" value="LRR"/>
    <property type="match status" value="1"/>
</dbReference>
<dbReference type="Gene3D" id="3.80.10.10">
    <property type="entry name" value="Ribonuclease Inhibitor"/>
    <property type="match status" value="2"/>
</dbReference>
<keyword evidence="2" id="KW-0723">Serine/threonine-protein kinase</keyword>
<evidence type="ECO:0000259" key="10">
    <source>
        <dbReference type="PROSITE" id="PS51424"/>
    </source>
</evidence>
<evidence type="ECO:0000256" key="4">
    <source>
        <dbReference type="ARBA" id="ARBA00022737"/>
    </source>
</evidence>
<dbReference type="AlphaFoldDB" id="A0A7S3PGA8"/>
<keyword evidence="7" id="KW-0067">ATP-binding</keyword>
<proteinExistence type="predicted"/>
<reference evidence="11" key="1">
    <citation type="submission" date="2021-01" db="EMBL/GenBank/DDBJ databases">
        <authorList>
            <person name="Corre E."/>
            <person name="Pelletier E."/>
            <person name="Niang G."/>
            <person name="Scheremetjew M."/>
            <person name="Finn R."/>
            <person name="Kale V."/>
            <person name="Holt S."/>
            <person name="Cochrane G."/>
            <person name="Meng A."/>
            <person name="Brown T."/>
            <person name="Cohen L."/>
        </authorList>
    </citation>
    <scope>NUCLEOTIDE SEQUENCE</scope>
    <source>
        <strain evidence="11">GSBS06</strain>
    </source>
</reference>
<dbReference type="InterPro" id="IPR001611">
    <property type="entry name" value="Leu-rich_rpt"/>
</dbReference>
<keyword evidence="3" id="KW-0808">Transferase</keyword>
<dbReference type="Pfam" id="PF13516">
    <property type="entry name" value="LRR_6"/>
    <property type="match status" value="2"/>
</dbReference>
<dbReference type="PANTHER" id="PTHR47679">
    <property type="entry name" value="PROTEIN TORNADO 1"/>
    <property type="match status" value="1"/>
</dbReference>
<accession>A0A7S3PGA8</accession>
<dbReference type="Gene3D" id="3.30.70.1390">
    <property type="entry name" value="ROC domain from the Parkinson's disease-associated leucine-rich repeat kinase 2"/>
    <property type="match status" value="1"/>
</dbReference>
<evidence type="ECO:0000256" key="1">
    <source>
        <dbReference type="ARBA" id="ARBA00012513"/>
    </source>
</evidence>
<name>A0A7S3PGA8_9STRA</name>
<evidence type="ECO:0000256" key="8">
    <source>
        <dbReference type="ARBA" id="ARBA00047899"/>
    </source>
</evidence>
<dbReference type="SUPFAM" id="SSF52540">
    <property type="entry name" value="P-loop containing nucleoside triphosphate hydrolases"/>
    <property type="match status" value="1"/>
</dbReference>
<keyword evidence="4" id="KW-0677">Repeat</keyword>
<dbReference type="EMBL" id="HBIN01011207">
    <property type="protein sequence ID" value="CAE0438143.1"/>
    <property type="molecule type" value="Transcribed_RNA"/>
</dbReference>
<evidence type="ECO:0000256" key="3">
    <source>
        <dbReference type="ARBA" id="ARBA00022679"/>
    </source>
</evidence>
<comment type="catalytic activity">
    <reaction evidence="9">
        <text>L-seryl-[protein] + ATP = O-phospho-L-seryl-[protein] + ADP + H(+)</text>
        <dbReference type="Rhea" id="RHEA:17989"/>
        <dbReference type="Rhea" id="RHEA-COMP:9863"/>
        <dbReference type="Rhea" id="RHEA-COMP:11604"/>
        <dbReference type="ChEBI" id="CHEBI:15378"/>
        <dbReference type="ChEBI" id="CHEBI:29999"/>
        <dbReference type="ChEBI" id="CHEBI:30616"/>
        <dbReference type="ChEBI" id="CHEBI:83421"/>
        <dbReference type="ChEBI" id="CHEBI:456216"/>
        <dbReference type="EC" id="2.7.11.1"/>
    </reaction>
</comment>
<evidence type="ECO:0000313" key="11">
    <source>
        <dbReference type="EMBL" id="CAE0438143.1"/>
    </source>
</evidence>
<dbReference type="PANTHER" id="PTHR47679:SF2">
    <property type="entry name" value="C-TERMINAL OF ROC (COR) DOMAIN-CONTAINING PROTEIN"/>
    <property type="match status" value="1"/>
</dbReference>
<dbReference type="SUPFAM" id="SSF52047">
    <property type="entry name" value="RNI-like"/>
    <property type="match status" value="1"/>
</dbReference>
<organism evidence="11">
    <name type="scientific">Aplanochytrium stocchinoi</name>
    <dbReference type="NCBI Taxonomy" id="215587"/>
    <lineage>
        <taxon>Eukaryota</taxon>
        <taxon>Sar</taxon>
        <taxon>Stramenopiles</taxon>
        <taxon>Bigyra</taxon>
        <taxon>Labyrinthulomycetes</taxon>
        <taxon>Thraustochytrida</taxon>
        <taxon>Thraustochytriidae</taxon>
        <taxon>Aplanochytrium</taxon>
    </lineage>
</organism>
<evidence type="ECO:0000256" key="2">
    <source>
        <dbReference type="ARBA" id="ARBA00022527"/>
    </source>
</evidence>
<dbReference type="Pfam" id="PF08477">
    <property type="entry name" value="Roc"/>
    <property type="match status" value="1"/>
</dbReference>
<dbReference type="InterPro" id="IPR020859">
    <property type="entry name" value="ROC"/>
</dbReference>
<dbReference type="GO" id="GO:0004674">
    <property type="term" value="F:protein serine/threonine kinase activity"/>
    <property type="evidence" value="ECO:0007669"/>
    <property type="project" value="UniProtKB-KW"/>
</dbReference>
<comment type="catalytic activity">
    <reaction evidence="8">
        <text>L-threonyl-[protein] + ATP = O-phospho-L-threonyl-[protein] + ADP + H(+)</text>
        <dbReference type="Rhea" id="RHEA:46608"/>
        <dbReference type="Rhea" id="RHEA-COMP:11060"/>
        <dbReference type="Rhea" id="RHEA-COMP:11605"/>
        <dbReference type="ChEBI" id="CHEBI:15378"/>
        <dbReference type="ChEBI" id="CHEBI:30013"/>
        <dbReference type="ChEBI" id="CHEBI:30616"/>
        <dbReference type="ChEBI" id="CHEBI:61977"/>
        <dbReference type="ChEBI" id="CHEBI:456216"/>
        <dbReference type="EC" id="2.7.11.1"/>
    </reaction>
</comment>
<dbReference type="Pfam" id="PF16095">
    <property type="entry name" value="COR-A"/>
    <property type="match status" value="1"/>
</dbReference>